<evidence type="ECO:0000313" key="1">
    <source>
        <dbReference type="EMBL" id="QRF66367.1"/>
    </source>
</evidence>
<dbReference type="EMBL" id="CP047166">
    <property type="protein sequence ID" value="QRF66367.1"/>
    <property type="molecule type" value="Genomic_DNA"/>
</dbReference>
<evidence type="ECO:0000313" key="2">
    <source>
        <dbReference type="Proteomes" id="UP000596387"/>
    </source>
</evidence>
<dbReference type="RefSeq" id="WP_023848250.1">
    <property type="nucleotide sequence ID" value="NZ_CP047166.1"/>
</dbReference>
<keyword evidence="2" id="KW-1185">Reference proteome</keyword>
<gene>
    <name evidence="1" type="ORF">GQA70_08625</name>
</gene>
<reference evidence="1 2" key="1">
    <citation type="submission" date="2019-12" db="EMBL/GenBank/DDBJ databases">
        <title>Complete Genome Sequence of a Quorum-Sensing Bacterium,Rhodobacteraceae bacterium C31, Isolated from a marine microalgae symbiotic bacteria.</title>
        <authorList>
            <person name="Zhang Y."/>
        </authorList>
    </citation>
    <scope>NUCLEOTIDE SEQUENCE [LARGE SCALE GENOMIC DNA]</scope>
    <source>
        <strain evidence="1 2">C31</strain>
    </source>
</reference>
<dbReference type="Proteomes" id="UP000596387">
    <property type="component" value="Chromosome"/>
</dbReference>
<sequence>MEGQELKDGRARVQAHLITPLERQGMQRGTRDTVAEHAAFLDALRNRLAYMTAPNLTALAEIVANMAGGKHRDRWPAEVAVMNAARRLQVPPASESRMVRTWLQSAAGLRALDGDYHVEAFFWMKRAGHVPNDFVVTELRREAETRRAELMRLRAGFRDGRVTASEYRAVEDYDAAQERVRGIIEEREGQAA</sequence>
<name>A0ABX7F990_9RHOB</name>
<accession>A0ABX7F990</accession>
<organism evidence="1 2">
    <name type="scientific">Ponticoccus alexandrii</name>
    <dbReference type="NCBI Taxonomy" id="1943633"/>
    <lineage>
        <taxon>Bacteria</taxon>
        <taxon>Pseudomonadati</taxon>
        <taxon>Pseudomonadota</taxon>
        <taxon>Alphaproteobacteria</taxon>
        <taxon>Rhodobacterales</taxon>
        <taxon>Roseobacteraceae</taxon>
        <taxon>Ponticoccus</taxon>
    </lineage>
</organism>
<proteinExistence type="predicted"/>
<protein>
    <submittedName>
        <fullName evidence="1">Uncharacterized protein</fullName>
    </submittedName>
</protein>